<accession>A0A1V9XMJ3</accession>
<keyword evidence="2" id="KW-1185">Reference proteome</keyword>
<reference evidence="1 2" key="1">
    <citation type="journal article" date="2017" name="Gigascience">
        <title>Draft genome of the honey bee ectoparasitic mite, Tropilaelaps mercedesae, is shaped by the parasitic life history.</title>
        <authorList>
            <person name="Dong X."/>
            <person name="Armstrong S.D."/>
            <person name="Xia D."/>
            <person name="Makepeace B.L."/>
            <person name="Darby A.C."/>
            <person name="Kadowaki T."/>
        </authorList>
    </citation>
    <scope>NUCLEOTIDE SEQUENCE [LARGE SCALE GENOMIC DNA]</scope>
    <source>
        <strain evidence="1">Wuxi-XJTLU</strain>
    </source>
</reference>
<protein>
    <submittedName>
        <fullName evidence="1">Uncharacterized protein</fullName>
    </submittedName>
</protein>
<organism evidence="1 2">
    <name type="scientific">Tropilaelaps mercedesae</name>
    <dbReference type="NCBI Taxonomy" id="418985"/>
    <lineage>
        <taxon>Eukaryota</taxon>
        <taxon>Metazoa</taxon>
        <taxon>Ecdysozoa</taxon>
        <taxon>Arthropoda</taxon>
        <taxon>Chelicerata</taxon>
        <taxon>Arachnida</taxon>
        <taxon>Acari</taxon>
        <taxon>Parasitiformes</taxon>
        <taxon>Mesostigmata</taxon>
        <taxon>Gamasina</taxon>
        <taxon>Dermanyssoidea</taxon>
        <taxon>Laelapidae</taxon>
        <taxon>Tropilaelaps</taxon>
    </lineage>
</organism>
<comment type="caution">
    <text evidence="1">The sequence shown here is derived from an EMBL/GenBank/DDBJ whole genome shotgun (WGS) entry which is preliminary data.</text>
</comment>
<dbReference type="EMBL" id="MNPL01007673">
    <property type="protein sequence ID" value="OQR74633.1"/>
    <property type="molecule type" value="Genomic_DNA"/>
</dbReference>
<evidence type="ECO:0000313" key="2">
    <source>
        <dbReference type="Proteomes" id="UP000192247"/>
    </source>
</evidence>
<name>A0A1V9XMJ3_9ACAR</name>
<dbReference type="InParanoid" id="A0A1V9XMJ3"/>
<dbReference type="Proteomes" id="UP000192247">
    <property type="component" value="Unassembled WGS sequence"/>
</dbReference>
<sequence length="73" mass="8098">MAGRASVWWRKPFHARIIKGRWRSVCSMDLRAEVFQGNGCVALRAPYNPHSSGSELDVGKLPLVSLEAICAPF</sequence>
<proteinExistence type="predicted"/>
<evidence type="ECO:0000313" key="1">
    <source>
        <dbReference type="EMBL" id="OQR74633.1"/>
    </source>
</evidence>
<dbReference type="AlphaFoldDB" id="A0A1V9XMJ3"/>
<gene>
    <name evidence="1" type="ORF">BIW11_03394</name>
</gene>